<dbReference type="Proteomes" id="UP000249799">
    <property type="component" value="Chromosome"/>
</dbReference>
<evidence type="ECO:0000313" key="2">
    <source>
        <dbReference type="Proteomes" id="UP000249799"/>
    </source>
</evidence>
<dbReference type="KEGG" id="bsed:DN745_12400"/>
<dbReference type="EMBL" id="CP030032">
    <property type="protein sequence ID" value="AWV90090.1"/>
    <property type="molecule type" value="Genomic_DNA"/>
</dbReference>
<dbReference type="AlphaFoldDB" id="A0A2Z4FMM9"/>
<evidence type="ECO:0000313" key="1">
    <source>
        <dbReference type="EMBL" id="AWV90090.1"/>
    </source>
</evidence>
<protein>
    <submittedName>
        <fullName evidence="1">Uncharacterized protein</fullName>
    </submittedName>
</protein>
<sequence length="255" mass="26728">MRLLTHNFFAFLIRAADISRHASMLLARFRADIDGETARVPVTKLRRLAIALHIARLTHTTRIALASPAIDIGLLTVLNRVIAGRRGLALIVFAEAARAVLGGVAEITAIAGAPADRNAPATSVAAHKACLTFAVANAAIADRLRMIFARHTDLATAATIDLIGRQVDAPVTADNLVAGALNTGHITNIVALNINHVARAVLDMTRHIFGLRPAIPIDTDAPAGTLSLAIASDIPDRALEAAPGGQQNKTPCNGT</sequence>
<keyword evidence="2" id="KW-1185">Reference proteome</keyword>
<proteinExistence type="predicted"/>
<dbReference type="RefSeq" id="WP_111335272.1">
    <property type="nucleotide sequence ID" value="NZ_CP030032.1"/>
</dbReference>
<reference evidence="1 2" key="1">
    <citation type="submission" date="2018-06" db="EMBL/GenBank/DDBJ databases">
        <title>Lujinxingia sediminis gen. nov. sp. nov., a new facultative anaerobic member of the class Deltaproteobacteria, and proposal of Lujinxingaceae fam. nov.</title>
        <authorList>
            <person name="Guo L.-Y."/>
            <person name="Li C.-M."/>
            <person name="Wang S."/>
            <person name="Du Z.-J."/>
        </authorList>
    </citation>
    <scope>NUCLEOTIDE SEQUENCE [LARGE SCALE GENOMIC DNA]</scope>
    <source>
        <strain evidence="1 2">FA350</strain>
    </source>
</reference>
<name>A0A2Z4FMM9_9DELT</name>
<gene>
    <name evidence="1" type="ORF">DN745_12400</name>
</gene>
<accession>A0A2Z4FMM9</accession>
<organism evidence="1 2">
    <name type="scientific">Bradymonas sediminis</name>
    <dbReference type="NCBI Taxonomy" id="1548548"/>
    <lineage>
        <taxon>Bacteria</taxon>
        <taxon>Deltaproteobacteria</taxon>
        <taxon>Bradymonadales</taxon>
        <taxon>Bradymonadaceae</taxon>
        <taxon>Bradymonas</taxon>
    </lineage>
</organism>